<feature type="compositionally biased region" description="Basic residues" evidence="14">
    <location>
        <begin position="35"/>
        <end position="47"/>
    </location>
</feature>
<dbReference type="GO" id="GO:0003712">
    <property type="term" value="F:transcription coregulator activity"/>
    <property type="evidence" value="ECO:0007669"/>
    <property type="project" value="TreeGrafter"/>
</dbReference>
<evidence type="ECO:0000256" key="10">
    <source>
        <dbReference type="ARBA" id="ARBA00023242"/>
    </source>
</evidence>
<feature type="compositionally biased region" description="Basic and acidic residues" evidence="14">
    <location>
        <begin position="57"/>
        <end position="67"/>
    </location>
</feature>
<feature type="compositionally biased region" description="Basic and acidic residues" evidence="14">
    <location>
        <begin position="499"/>
        <end position="512"/>
    </location>
</feature>
<comment type="subcellular location">
    <subcellularLocation>
        <location evidence="1 12">Nucleus</location>
    </subcellularLocation>
</comment>
<dbReference type="Pfam" id="PF17772">
    <property type="entry name" value="zf-MYST"/>
    <property type="match status" value="1"/>
</dbReference>
<dbReference type="GO" id="GO:1990467">
    <property type="term" value="C:NuA3a histone acetyltransferase complex"/>
    <property type="evidence" value="ECO:0007669"/>
    <property type="project" value="TreeGrafter"/>
</dbReference>
<keyword evidence="5" id="KW-0479">Metal-binding</keyword>
<feature type="coiled-coil region" evidence="13">
    <location>
        <begin position="547"/>
        <end position="574"/>
    </location>
</feature>
<evidence type="ECO:0000313" key="16">
    <source>
        <dbReference type="EMBL" id="VEU23135.1"/>
    </source>
</evidence>
<dbReference type="OrthoDB" id="787137at2759"/>
<dbReference type="Gene3D" id="3.30.60.60">
    <property type="entry name" value="N-acetyl transferase-like"/>
    <property type="match status" value="1"/>
</dbReference>
<dbReference type="InParanoid" id="A0A448YQC0"/>
<evidence type="ECO:0000256" key="1">
    <source>
        <dbReference type="ARBA" id="ARBA00004123"/>
    </source>
</evidence>
<evidence type="ECO:0000313" key="17">
    <source>
        <dbReference type="Proteomes" id="UP000290900"/>
    </source>
</evidence>
<evidence type="ECO:0000256" key="12">
    <source>
        <dbReference type="RuleBase" id="RU361211"/>
    </source>
</evidence>
<evidence type="ECO:0000256" key="8">
    <source>
        <dbReference type="ARBA" id="ARBA00022853"/>
    </source>
</evidence>
<dbReference type="GO" id="GO:0005634">
    <property type="term" value="C:nucleus"/>
    <property type="evidence" value="ECO:0007669"/>
    <property type="project" value="UniProtKB-SubCell"/>
</dbReference>
<evidence type="ECO:0000256" key="2">
    <source>
        <dbReference type="ARBA" id="ARBA00010107"/>
    </source>
</evidence>
<evidence type="ECO:0000256" key="3">
    <source>
        <dbReference type="ARBA" id="ARBA00013184"/>
    </source>
</evidence>
<dbReference type="GO" id="GO:0003682">
    <property type="term" value="F:chromatin binding"/>
    <property type="evidence" value="ECO:0007669"/>
    <property type="project" value="TreeGrafter"/>
</dbReference>
<dbReference type="PANTHER" id="PTHR10615">
    <property type="entry name" value="HISTONE ACETYLTRANSFERASE"/>
    <property type="match status" value="1"/>
</dbReference>
<feature type="region of interest" description="Disordered" evidence="14">
    <location>
        <begin position="1"/>
        <end position="96"/>
    </location>
</feature>
<protein>
    <recommendedName>
        <fullName evidence="3 12">Histone acetyltransferase</fullName>
        <ecNumber evidence="3 12">2.3.1.48</ecNumber>
    </recommendedName>
</protein>
<dbReference type="STRING" id="13370.A0A448YQC0"/>
<comment type="catalytic activity">
    <reaction evidence="12">
        <text>L-lysyl-[protein] + acetyl-CoA = N(6)-acetyl-L-lysyl-[protein] + CoA + H(+)</text>
        <dbReference type="Rhea" id="RHEA:45948"/>
        <dbReference type="Rhea" id="RHEA-COMP:9752"/>
        <dbReference type="Rhea" id="RHEA-COMP:10731"/>
        <dbReference type="ChEBI" id="CHEBI:15378"/>
        <dbReference type="ChEBI" id="CHEBI:29969"/>
        <dbReference type="ChEBI" id="CHEBI:57287"/>
        <dbReference type="ChEBI" id="CHEBI:57288"/>
        <dbReference type="ChEBI" id="CHEBI:61930"/>
        <dbReference type="EC" id="2.3.1.48"/>
    </reaction>
</comment>
<feature type="region of interest" description="Disordered" evidence="14">
    <location>
        <begin position="486"/>
        <end position="517"/>
    </location>
</feature>
<accession>A0A448YQC0</accession>
<dbReference type="GO" id="GO:0004402">
    <property type="term" value="F:histone acetyltransferase activity"/>
    <property type="evidence" value="ECO:0007669"/>
    <property type="project" value="InterPro"/>
</dbReference>
<keyword evidence="7" id="KW-0862">Zinc</keyword>
<comment type="similarity">
    <text evidence="2 12">Belongs to the MYST (SAS/MOZ) family.</text>
</comment>
<evidence type="ECO:0000256" key="6">
    <source>
        <dbReference type="ARBA" id="ARBA00022771"/>
    </source>
</evidence>
<evidence type="ECO:0000256" key="14">
    <source>
        <dbReference type="SAM" id="MobiDB-lite"/>
    </source>
</evidence>
<dbReference type="InterPro" id="IPR040706">
    <property type="entry name" value="Zf-MYST"/>
</dbReference>
<dbReference type="EMBL" id="CAACVR010000034">
    <property type="protein sequence ID" value="VEU23135.1"/>
    <property type="molecule type" value="Genomic_DNA"/>
</dbReference>
<sequence length="660" mass="76242">MLRRQSGYKNSPTISLSTTTSPTSLPSTLPLRLHSNVKIKKRKRGRPRIYDQFGNRLDGKPRTEKKSSGSRSHSPSRSRSRSLSPAIRRSRPLKQKIKLTSIHNDYEVDQAELELPYRGLFSIEDGNTFYTQPDRDSRRLFDRLSRQSRGEKLKNGDKTLVKKPTVEEQQEELDWETQTLTVSKLRCVHFGNYEIDTWFKSPYPPEYSNNYVLHVCEFCLRYFDSSFSLRRHRMKCPCFHHPPGTEIYRDGHLSVFEVDGRKNVVYCQNLCLFAKLFLNSKTLYYDVEPFMFYVLCENGGENSDSPSHHFVGYFSKEKLNGTNYNLSCIMTLPIYQRKGYGSFLIDFSYLLCRREFKLGTPEKPLSDLGLLSYRNYWKLSVARSIDSLVSKVGKDSLKRLSIDNLSNMTGMIHNDVIVGLEQLKALVYDPISEKYGLRLNLEAIDECLKNWKAKKYVEIKPELLIWKPVILGPSGGINTTTKMVITDGRNEEGEGEKEVEEKEGSERDKSNEDGEIITTTTSLNGQKFDEKGNRLMSDISLIINFLKDDIEDDRDLEIQAIERVKNENEETKEKDEESIDFSRCRVCFPGMREVEEEVDDVVDEDEIEDEVEDEVDDELGNDIEEVEMDDSEEDDDYELGEEELGDDDVVEDDIVDEGLD</sequence>
<dbReference type="PROSITE" id="PS51726">
    <property type="entry name" value="MYST_HAT"/>
    <property type="match status" value="1"/>
</dbReference>
<reference evidence="16 17" key="1">
    <citation type="submission" date="2018-12" db="EMBL/GenBank/DDBJ databases">
        <authorList>
            <person name="Tiukova I."/>
            <person name="Dainat J."/>
        </authorList>
    </citation>
    <scope>NUCLEOTIDE SEQUENCE [LARGE SCALE GENOMIC DNA]</scope>
</reference>
<evidence type="ECO:0000256" key="5">
    <source>
        <dbReference type="ARBA" id="ARBA00022723"/>
    </source>
</evidence>
<feature type="region of interest" description="Disordered" evidence="14">
    <location>
        <begin position="598"/>
        <end position="660"/>
    </location>
</feature>
<proteinExistence type="inferred from homology"/>
<dbReference type="AlphaFoldDB" id="A0A448YQC0"/>
<dbReference type="FunFam" id="3.30.60.60:FF:000001">
    <property type="entry name" value="Histone acetyltransferase"/>
    <property type="match status" value="1"/>
</dbReference>
<dbReference type="FunFam" id="3.40.630.30:FF:000001">
    <property type="entry name" value="Histone acetyltransferase"/>
    <property type="match status" value="1"/>
</dbReference>
<keyword evidence="9" id="KW-0007">Acetylation</keyword>
<evidence type="ECO:0000259" key="15">
    <source>
        <dbReference type="PROSITE" id="PS51726"/>
    </source>
</evidence>
<evidence type="ECO:0000256" key="11">
    <source>
        <dbReference type="PIRSR" id="PIRSR602717-51"/>
    </source>
</evidence>
<feature type="domain" description="MYST-type HAT" evidence="15">
    <location>
        <begin position="180"/>
        <end position="468"/>
    </location>
</feature>
<dbReference type="InterPro" id="IPR016181">
    <property type="entry name" value="Acyl_CoA_acyltransferase"/>
</dbReference>
<dbReference type="GO" id="GO:0031507">
    <property type="term" value="P:heterochromatin formation"/>
    <property type="evidence" value="ECO:0007669"/>
    <property type="project" value="UniProtKB-ARBA"/>
</dbReference>
<dbReference type="InterPro" id="IPR036388">
    <property type="entry name" value="WH-like_DNA-bd_sf"/>
</dbReference>
<dbReference type="GO" id="GO:0008270">
    <property type="term" value="F:zinc ion binding"/>
    <property type="evidence" value="ECO:0007669"/>
    <property type="project" value="UniProtKB-KW"/>
</dbReference>
<dbReference type="FunCoup" id="A0A448YQC0">
    <property type="interactions" value="145"/>
</dbReference>
<dbReference type="Pfam" id="PF01853">
    <property type="entry name" value="MOZ_SAS"/>
    <property type="match status" value="1"/>
</dbReference>
<evidence type="ECO:0000256" key="9">
    <source>
        <dbReference type="ARBA" id="ARBA00022990"/>
    </source>
</evidence>
<dbReference type="Gene3D" id="1.10.10.10">
    <property type="entry name" value="Winged helix-like DNA-binding domain superfamily/Winged helix DNA-binding domain"/>
    <property type="match status" value="1"/>
</dbReference>
<organism evidence="16 17">
    <name type="scientific">Brettanomyces naardenensis</name>
    <name type="common">Yeast</name>
    <dbReference type="NCBI Taxonomy" id="13370"/>
    <lineage>
        <taxon>Eukaryota</taxon>
        <taxon>Fungi</taxon>
        <taxon>Dikarya</taxon>
        <taxon>Ascomycota</taxon>
        <taxon>Saccharomycotina</taxon>
        <taxon>Pichiomycetes</taxon>
        <taxon>Pichiales</taxon>
        <taxon>Pichiaceae</taxon>
        <taxon>Brettanomyces</taxon>
    </lineage>
</organism>
<gene>
    <name evidence="16" type="ORF">BRENAR_LOCUS3866</name>
</gene>
<keyword evidence="6" id="KW-0863">Zinc-finger</keyword>
<dbReference type="Gene3D" id="3.40.630.30">
    <property type="match status" value="1"/>
</dbReference>
<keyword evidence="17" id="KW-1185">Reference proteome</keyword>
<dbReference type="GO" id="GO:0006357">
    <property type="term" value="P:regulation of transcription by RNA polymerase II"/>
    <property type="evidence" value="ECO:0007669"/>
    <property type="project" value="TreeGrafter"/>
</dbReference>
<keyword evidence="8" id="KW-0156">Chromatin regulator</keyword>
<feature type="active site" description="Proton donor/acceptor" evidence="11">
    <location>
        <position position="362"/>
    </location>
</feature>
<keyword evidence="13" id="KW-0175">Coiled coil</keyword>
<feature type="compositionally biased region" description="Low complexity" evidence="14">
    <location>
        <begin position="11"/>
        <end position="31"/>
    </location>
</feature>
<dbReference type="Proteomes" id="UP000290900">
    <property type="component" value="Unassembled WGS sequence"/>
</dbReference>
<dbReference type="PANTHER" id="PTHR10615:SF161">
    <property type="entry name" value="HISTONE ACETYLTRANSFERASE KAT7"/>
    <property type="match status" value="1"/>
</dbReference>
<dbReference type="InterPro" id="IPR002717">
    <property type="entry name" value="HAT_MYST-type"/>
</dbReference>
<evidence type="ECO:0000256" key="13">
    <source>
        <dbReference type="SAM" id="Coils"/>
    </source>
</evidence>
<keyword evidence="10 12" id="KW-0539">Nucleus</keyword>
<dbReference type="SUPFAM" id="SSF55729">
    <property type="entry name" value="Acyl-CoA N-acyltransferases (Nat)"/>
    <property type="match status" value="1"/>
</dbReference>
<dbReference type="EC" id="2.3.1.48" evidence="3 12"/>
<evidence type="ECO:0000256" key="7">
    <source>
        <dbReference type="ARBA" id="ARBA00022833"/>
    </source>
</evidence>
<name>A0A448YQC0_BRENA</name>
<evidence type="ECO:0000256" key="4">
    <source>
        <dbReference type="ARBA" id="ARBA00022679"/>
    </source>
</evidence>
<dbReference type="InterPro" id="IPR050603">
    <property type="entry name" value="MYST_HAT"/>
</dbReference>
<keyword evidence="4" id="KW-0808">Transferase</keyword>